<keyword evidence="1" id="KW-1133">Transmembrane helix</keyword>
<dbReference type="SUPFAM" id="SSF49464">
    <property type="entry name" value="Carboxypeptidase regulatory domain-like"/>
    <property type="match status" value="1"/>
</dbReference>
<dbReference type="InterPro" id="IPR008969">
    <property type="entry name" value="CarboxyPept-like_regulatory"/>
</dbReference>
<evidence type="ECO:0000313" key="2">
    <source>
        <dbReference type="EMBL" id="KPQ44886.1"/>
    </source>
</evidence>
<sequence>MKFIIMVSFKTTEEMVLMKRTEGNILDFLRIVVTTMLFLVFIAGTASAFNFQGYAYDETKGGLNGTNASIEVYSFGPQGPQLQTTHSNLSNTSGYFNVSGVTDNPLYFYKIVLRHFNATNNTIDYIGQSLPEFPYPQILQLTMGSPIDFYLRPGGTINISAVNVTGAVTTFRYQIKDTRLGYPIASNFNSEISNALVYVPANRSYSIMIYPNQSFPVSYDLNNLTTYTDNYANISFNTSNLLRRVTGYANLSNGSSNFTNLNIIAYLMEPGSMIFQDHPMPYNMSAWNCDGGDCQSDIYDPANGTFNITLPGAQMTANILLFATANQGENYYGAFRNISLDYSNTSVPNFNFTLETLLGTTTIIQLNNASGGPGGPPGTTNITTKKLSFRLKNESSGNNISGFAHVEVKVNYSAYNGSTFNWMTDVSQASNGSFSIPVINADINKINIFTQDFAPLKTSKTSAQLATEPVVINLTSFEPGAINRSGPPPDIKIKMLKSNPQCDVPQPAPGCNLFNDAGGEKNMADFNPFKVVIGGGKISMRMKLVSNNITVHYKNVDMLASGPPDAVFDPSANQTSQNGTLLEQVWRFGSMGPEIYDEVLIGIPLGSVNPNNVSVKLGKLYDNSWNEAWNMSVNDTSQIPSDYSAFNTTWFNNATGMPCTTNITSPCYLDLTRRMVWLTIPHFSGVGPTVSGTAGNFTANLTNSTGIAGRNVAMNFTMNDTVNTTSWYNITFPDGFDASAAIVNISINGSADPLDWEKTNGTLFVNVSSSTGLANISEVQYINISNITLPGSTGIKTINVTTSNELIVTLNYTVATYGVNLSVSGIATGTTNATVNKTYTLLLQNNGSATDTYNLTVNSTNASTAALNVSENITLGSMETRTILLSVTNAAEGTAYVNVTARSLNDSTRAGSINTITTITAAPVRNVILTIDPVSAAASTRPAINATYTINLTNTGNMVDSYTLVLDGDTTASVNATNITSINDLAAGASRIFLLNVTNTTQGVFHINLTATSSDLITNASVNTTTSVILDQPDVAASYWGYVAINGVLSSGYISVHGSNGAEVANTTSASNGTYQVAVPWDDIYTPADEGVVSGETITFNVNNISVLSRTIAVVNSGNNTRLDLGLYNGTIIGSVLKASTGLGIDGATVTITNATLGLSVTTTTDPLGSYSAPVFPATYSINVTKTGYLSNNTTTGKIVTANTSTPVPAILLSPNTVTVTANRTVGSANAGQKVTFNLTVVNTGDNATFTVVTSPANDTTTVTNTTTPSPLLLNTITSTGNVIVEVNNSNLGGWPVTVIISNGTQSKTARITLNAIMRNSSVANTTINSTVNNSNVTGGAYLENTTVDNATVANATLIDATVRDNATISGNSTLITNSTITGPGTTITDGSVITGTYADSNIDNSTIGKCNCR</sequence>
<evidence type="ECO:0000313" key="3">
    <source>
        <dbReference type="Proteomes" id="UP000050360"/>
    </source>
</evidence>
<dbReference type="Gene3D" id="2.60.40.1120">
    <property type="entry name" value="Carboxypeptidase-like, regulatory domain"/>
    <property type="match status" value="1"/>
</dbReference>
<protein>
    <submittedName>
        <fullName evidence="2">Uncharacterized protein</fullName>
    </submittedName>
</protein>
<comment type="caution">
    <text evidence="2">The sequence shown here is derived from an EMBL/GenBank/DDBJ whole genome shotgun (WGS) entry which is preliminary data.</text>
</comment>
<name>A0A0P8CD37_9EURY</name>
<dbReference type="Proteomes" id="UP000050360">
    <property type="component" value="Unassembled WGS sequence"/>
</dbReference>
<keyword evidence="1" id="KW-0812">Transmembrane</keyword>
<dbReference type="Pfam" id="PF13620">
    <property type="entry name" value="CarboxypepD_reg"/>
    <property type="match status" value="1"/>
</dbReference>
<accession>A0A0P8CD37</accession>
<proteinExistence type="predicted"/>
<organism evidence="2 3">
    <name type="scientific">Candidatus Methanoperedens nitratireducens</name>
    <dbReference type="NCBI Taxonomy" id="1392998"/>
    <lineage>
        <taxon>Archaea</taxon>
        <taxon>Methanobacteriati</taxon>
        <taxon>Methanobacteriota</taxon>
        <taxon>Stenosarchaea group</taxon>
        <taxon>Methanomicrobia</taxon>
        <taxon>Methanosarcinales</taxon>
        <taxon>ANME-2 cluster</taxon>
        <taxon>Candidatus Methanoperedentaceae</taxon>
        <taxon>Candidatus Methanoperedens</taxon>
    </lineage>
</organism>
<reference evidence="2 3" key="1">
    <citation type="submission" date="2015-09" db="EMBL/GenBank/DDBJ databases">
        <title>A metagenomics-based metabolic model of nitrate-dependent anaerobic oxidation of methane by Methanoperedens-like archaea.</title>
        <authorList>
            <person name="Arshad A."/>
            <person name="Speth D.R."/>
            <person name="De Graaf R.M."/>
            <person name="Op Den Camp H.J."/>
            <person name="Jetten M.S."/>
            <person name="Welte C.U."/>
        </authorList>
    </citation>
    <scope>NUCLEOTIDE SEQUENCE [LARGE SCALE GENOMIC DNA]</scope>
</reference>
<feature type="transmembrane region" description="Helical" evidence="1">
    <location>
        <begin position="28"/>
        <end position="49"/>
    </location>
</feature>
<gene>
    <name evidence="2" type="ORF">MPEBLZ_00528</name>
</gene>
<keyword evidence="1" id="KW-0472">Membrane</keyword>
<dbReference type="EMBL" id="LKCM01000049">
    <property type="protein sequence ID" value="KPQ44886.1"/>
    <property type="molecule type" value="Genomic_DNA"/>
</dbReference>
<evidence type="ECO:0000256" key="1">
    <source>
        <dbReference type="SAM" id="Phobius"/>
    </source>
</evidence>